<dbReference type="STRING" id="53326.A0A016VZM8"/>
<dbReference type="SMART" id="SM00343">
    <property type="entry name" value="ZnF_C2HC"/>
    <property type="match status" value="1"/>
</dbReference>
<feature type="domain" description="CCHC-type" evidence="3">
    <location>
        <begin position="181"/>
        <end position="197"/>
    </location>
</feature>
<keyword evidence="1" id="KW-0863">Zinc-finger</keyword>
<feature type="region of interest" description="Disordered" evidence="2">
    <location>
        <begin position="199"/>
        <end position="219"/>
    </location>
</feature>
<dbReference type="InterPro" id="IPR036875">
    <property type="entry name" value="Znf_CCHC_sf"/>
</dbReference>
<dbReference type="GO" id="GO:0005737">
    <property type="term" value="C:cytoplasm"/>
    <property type="evidence" value="ECO:0007669"/>
    <property type="project" value="UniProtKB-ARBA"/>
</dbReference>
<dbReference type="GO" id="GO:0019899">
    <property type="term" value="F:enzyme binding"/>
    <property type="evidence" value="ECO:0007669"/>
    <property type="project" value="UniProtKB-ARBA"/>
</dbReference>
<comment type="caution">
    <text evidence="4">The sequence shown here is derived from an EMBL/GenBank/DDBJ whole genome shotgun (WGS) entry which is preliminary data.</text>
</comment>
<dbReference type="EMBL" id="JARK01001338">
    <property type="protein sequence ID" value="EYC33024.1"/>
    <property type="molecule type" value="Genomic_DNA"/>
</dbReference>
<dbReference type="AlphaFoldDB" id="A0A016VZM8"/>
<evidence type="ECO:0000256" key="2">
    <source>
        <dbReference type="SAM" id="MobiDB-lite"/>
    </source>
</evidence>
<dbReference type="OrthoDB" id="5875308at2759"/>
<evidence type="ECO:0000313" key="4">
    <source>
        <dbReference type="EMBL" id="EYC33024.1"/>
    </source>
</evidence>
<accession>A0A016VZM8</accession>
<evidence type="ECO:0000259" key="3">
    <source>
        <dbReference type="PROSITE" id="PS50158"/>
    </source>
</evidence>
<name>A0A016VZM8_9BILA</name>
<dbReference type="PROSITE" id="PS50158">
    <property type="entry name" value="ZF_CCHC"/>
    <property type="match status" value="1"/>
</dbReference>
<dbReference type="Proteomes" id="UP000024635">
    <property type="component" value="Unassembled WGS sequence"/>
</dbReference>
<evidence type="ECO:0000256" key="1">
    <source>
        <dbReference type="PROSITE-ProRule" id="PRU00047"/>
    </source>
</evidence>
<dbReference type="GO" id="GO:0003676">
    <property type="term" value="F:nucleic acid binding"/>
    <property type="evidence" value="ECO:0007669"/>
    <property type="project" value="InterPro"/>
</dbReference>
<dbReference type="GO" id="GO:0008270">
    <property type="term" value="F:zinc ion binding"/>
    <property type="evidence" value="ECO:0007669"/>
    <property type="project" value="UniProtKB-KW"/>
</dbReference>
<organism evidence="4 5">
    <name type="scientific">Ancylostoma ceylanicum</name>
    <dbReference type="NCBI Taxonomy" id="53326"/>
    <lineage>
        <taxon>Eukaryota</taxon>
        <taxon>Metazoa</taxon>
        <taxon>Ecdysozoa</taxon>
        <taxon>Nematoda</taxon>
        <taxon>Chromadorea</taxon>
        <taxon>Rhabditida</taxon>
        <taxon>Rhabditina</taxon>
        <taxon>Rhabditomorpha</taxon>
        <taxon>Strongyloidea</taxon>
        <taxon>Ancylostomatidae</taxon>
        <taxon>Ancylostomatinae</taxon>
        <taxon>Ancylostoma</taxon>
    </lineage>
</organism>
<proteinExistence type="predicted"/>
<evidence type="ECO:0000313" key="5">
    <source>
        <dbReference type="Proteomes" id="UP000024635"/>
    </source>
</evidence>
<dbReference type="SUPFAM" id="SSF57756">
    <property type="entry name" value="Retrovirus zinc finger-like domains"/>
    <property type="match status" value="1"/>
</dbReference>
<keyword evidence="5" id="KW-1185">Reference proteome</keyword>
<gene>
    <name evidence="4" type="primary">Acey_s0002.g562</name>
    <name evidence="4" type="ORF">Y032_0002g562</name>
</gene>
<keyword evidence="1" id="KW-0479">Metal-binding</keyword>
<dbReference type="Gene3D" id="4.10.60.10">
    <property type="entry name" value="Zinc finger, CCHC-type"/>
    <property type="match status" value="1"/>
</dbReference>
<sequence>MKARLQIDSNFSRVKAISELRSLKIREGQTVSEFCLVLERIANRAYPDVPTDTVSLQKAEILCRQLAKWERSYCLTEAIETSEHTLAYEKVKEAALRLERSRAAAHCVAQDCTTSPLKGPAKPRNLEYSFRRKAEYRQTKPKYKHNASRNNQNNEHSDKTERVLQENEKTTLCKEHKEASRRCYNCGRLGHNAKECRYPPHQKSEQSQVQRTFAPANKEQRSGSYTTLLENWSCSIQPTIHKPSPLLFGDKSLINIEMMGMKTVALLNTGSEASIMPAKLLKTSANNGINLYAYVERIEKPTVNIRDASGNQMLFFDAIQLGVFLEDRVEFIPFLIGKGLDEVVILGTNALQLLGIRLVKENLKNEAEKAEEPATPKACNKVASKNRVFVPPEAMKTITLATTSTLCEPVFWSSHPFCLTVYAGCPPKEVDIPVLNDTEETIVFRKGEVVGECSENDWRKSTQIGDCTGIPIEQLNDLNNEGVSFAKVHTWKKITVKLMTRKALLLLPSGFRSHNAVFESNGDYDICIYEKIPDMVKTLVDHDPRAAVVVTPTTNTPIPKQEWMRLSTSIAKVALRGTKVVVAGPRGEKAWEQNRIDAREMIEWAKNGAMTMSRNVIDKIVMLESVSEPCHSVGKHCRPTQKIRILTWS</sequence>
<feature type="region of interest" description="Disordered" evidence="2">
    <location>
        <begin position="116"/>
        <end position="164"/>
    </location>
</feature>
<dbReference type="InterPro" id="IPR001878">
    <property type="entry name" value="Znf_CCHC"/>
</dbReference>
<protein>
    <recommendedName>
        <fullName evidence="3">CCHC-type domain-containing protein</fullName>
    </recommendedName>
</protein>
<keyword evidence="1" id="KW-0862">Zinc</keyword>
<reference evidence="5" key="1">
    <citation type="journal article" date="2015" name="Nat. Genet.">
        <title>The genome and transcriptome of the zoonotic hookworm Ancylostoma ceylanicum identify infection-specific gene families.</title>
        <authorList>
            <person name="Schwarz E.M."/>
            <person name="Hu Y."/>
            <person name="Antoshechkin I."/>
            <person name="Miller M.M."/>
            <person name="Sternberg P.W."/>
            <person name="Aroian R.V."/>
        </authorList>
    </citation>
    <scope>NUCLEOTIDE SEQUENCE</scope>
    <source>
        <strain evidence="5">HY135</strain>
    </source>
</reference>
<feature type="compositionally biased region" description="Basic and acidic residues" evidence="2">
    <location>
        <begin position="129"/>
        <end position="138"/>
    </location>
</feature>
<feature type="compositionally biased region" description="Basic and acidic residues" evidence="2">
    <location>
        <begin position="155"/>
        <end position="164"/>
    </location>
</feature>